<feature type="transmembrane region" description="Helical" evidence="1">
    <location>
        <begin position="358"/>
        <end position="383"/>
    </location>
</feature>
<proteinExistence type="predicted"/>
<keyword evidence="1" id="KW-1133">Transmembrane helix</keyword>
<keyword evidence="1" id="KW-0472">Membrane</keyword>
<name>A0A0G1IWS0_9BACT</name>
<comment type="caution">
    <text evidence="2">The sequence shown here is derived from an EMBL/GenBank/DDBJ whole genome shotgun (WGS) entry which is preliminary data.</text>
</comment>
<feature type="transmembrane region" description="Helical" evidence="1">
    <location>
        <begin position="1198"/>
        <end position="1219"/>
    </location>
</feature>
<keyword evidence="1" id="KW-0812">Transmembrane</keyword>
<reference evidence="2 3" key="1">
    <citation type="journal article" date="2015" name="Nature">
        <title>rRNA introns, odd ribosomes, and small enigmatic genomes across a large radiation of phyla.</title>
        <authorList>
            <person name="Brown C.T."/>
            <person name="Hug L.A."/>
            <person name="Thomas B.C."/>
            <person name="Sharon I."/>
            <person name="Castelle C.J."/>
            <person name="Singh A."/>
            <person name="Wilkins M.J."/>
            <person name="Williams K.H."/>
            <person name="Banfield J.F."/>
        </authorList>
    </citation>
    <scope>NUCLEOTIDE SEQUENCE [LARGE SCALE GENOMIC DNA]</scope>
</reference>
<sequence length="1238" mass="140610">MAKNITKIKHRFPLRQLRLLPRKISHHWPVPVLILTTLLLSFLNYEPGTFFIGWDNLPAEFDPPLNLQRSIFAVWQEYQSLGLLGGMSHAADLPRQIVILLLSYLPIPLDLIRYLSTFFPLILGPLGTYFFLDRFVFKNKLDAKTGQTASFFGGFFYLLNLATMQTFYAPFETFIYFYGAFPWLIFFLVRFFRTPTPKNLFIFFLISVLATPAFYIETLFVVYGLTLLALYIFHRPSIKTVILSGLAVLVANLFWLLPVVLFVLTNGQVGELSKINTISTPETYARNLEFGNLPDLALLKGYWFNFVDLSGGTNKFDYLLSTWRSHLSTPVISLIGYLLFLISAIGFYYALNKKFRYSIFAAVTTAICVFFLIGGSTLINTTIPLVGELFRSPFTKFSTPLSFAYAYFFSVGCIFLLDLFSYLHNRLTHAVTLFTVLIAILIYMSPAFSGNFLSPSMRRSIPTEYFELFDFFRKQDPATRIANFPQNDFWGWLYYDWGYRGSGFLWYGIKQPILDRAFDVWSRESQVYYEEINSAIYSEDWDRFDHLISKYSINWLLIDHHVIAPEGRVDLKTKELEEHLSTSPNYSLSTNLNNTIFVYESKVKNNTKNFISASTKSTSITPFDPPKLRPNTSLTLTSNSVVFPSITLTNTKGFTLDLPSLSKTESLLPVEISYQKAYGVLSLKLTTQAPQITLNDQDVSPSPSSTTVSIPVTSSTESLILQINQDFFELQLPAEITEFIGYYPIGSTYLPANSPFAVILYDGSPQTNFDLTSDLKLSTPYQCYTDKPNRKIEKISTGKSVALLGTDVVGCLSAQLPQLNASGVYSVDFSYYSPTLTPGNVSITTLNLGSENTAQPLETTAESKHTRIFAQASSQPQKLNLILEGNEAKSIQEIDYSNINLYFHPLLFSANASLNQTPSKTITFTENTNRLSIATPLLDSAFDIVQTPNSNQLLPEARNCDQFNDGLVKKTITPDGFIYESSNGIECDYLNLRHLPHGLSYLISFDYRYQTGLPMTLCLENHTTRRCDIYERLTRTDKIQSLIQPIRNTFEDQGFTLHLFNQSVGGDRTLNTIKNLSLHPVPLGFLQNISINSPIKPKQTTVSTTHPNEYIYTASSNLPEEKLLNLYQSKSPFWIALSVDKDTLAYSPLKLITSIPHLYFNHQKLVRYDTGVDWYNSWTLPEGEHHILIFYAPQYLEFAGFLLIALSLTGSIIYFLFTLTRTIKNRLAKTKRLHASHN</sequence>
<organism evidence="2 3">
    <name type="scientific">Candidatus Collierbacteria bacterium GW2011_GWA1_44_12</name>
    <dbReference type="NCBI Taxonomy" id="1618376"/>
    <lineage>
        <taxon>Bacteria</taxon>
        <taxon>Candidatus Collieribacteriota</taxon>
    </lineage>
</organism>
<feature type="transmembrane region" description="Helical" evidence="1">
    <location>
        <begin position="174"/>
        <end position="194"/>
    </location>
</feature>
<feature type="transmembrane region" description="Helical" evidence="1">
    <location>
        <begin position="200"/>
        <end position="233"/>
    </location>
</feature>
<accession>A0A0G1IWS0</accession>
<feature type="transmembrane region" description="Helical" evidence="1">
    <location>
        <begin position="111"/>
        <end position="132"/>
    </location>
</feature>
<feature type="transmembrane region" description="Helical" evidence="1">
    <location>
        <begin position="430"/>
        <end position="448"/>
    </location>
</feature>
<evidence type="ECO:0000313" key="3">
    <source>
        <dbReference type="Proteomes" id="UP000034069"/>
    </source>
</evidence>
<feature type="transmembrane region" description="Helical" evidence="1">
    <location>
        <begin position="28"/>
        <end position="45"/>
    </location>
</feature>
<gene>
    <name evidence="2" type="ORF">UW23_C0004G0020</name>
</gene>
<evidence type="ECO:0000256" key="1">
    <source>
        <dbReference type="SAM" id="Phobius"/>
    </source>
</evidence>
<dbReference type="EMBL" id="LCHN01000004">
    <property type="protein sequence ID" value="KKT36237.1"/>
    <property type="molecule type" value="Genomic_DNA"/>
</dbReference>
<dbReference type="AlphaFoldDB" id="A0A0G1IWS0"/>
<evidence type="ECO:0008006" key="4">
    <source>
        <dbReference type="Google" id="ProtNLM"/>
    </source>
</evidence>
<feature type="transmembrane region" description="Helical" evidence="1">
    <location>
        <begin position="240"/>
        <end position="264"/>
    </location>
</feature>
<feature type="transmembrane region" description="Helical" evidence="1">
    <location>
        <begin position="331"/>
        <end position="351"/>
    </location>
</feature>
<dbReference type="Proteomes" id="UP000034069">
    <property type="component" value="Unassembled WGS sequence"/>
</dbReference>
<feature type="transmembrane region" description="Helical" evidence="1">
    <location>
        <begin position="403"/>
        <end position="423"/>
    </location>
</feature>
<protein>
    <recommendedName>
        <fullName evidence="4">Bacterial membrane protein YfhO</fullName>
    </recommendedName>
</protein>
<evidence type="ECO:0000313" key="2">
    <source>
        <dbReference type="EMBL" id="KKT36237.1"/>
    </source>
</evidence>